<dbReference type="EMBL" id="FQVD01000003">
    <property type="protein sequence ID" value="SHE55522.1"/>
    <property type="molecule type" value="Genomic_DNA"/>
</dbReference>
<evidence type="ECO:0000256" key="1">
    <source>
        <dbReference type="ARBA" id="ARBA00004496"/>
    </source>
</evidence>
<feature type="domain" description="RecX second three-helical" evidence="6">
    <location>
        <begin position="56"/>
        <end position="92"/>
    </location>
</feature>
<feature type="domain" description="RecX third three-helical" evidence="7">
    <location>
        <begin position="103"/>
        <end position="150"/>
    </location>
</feature>
<dbReference type="Gene3D" id="1.10.10.10">
    <property type="entry name" value="Winged helix-like DNA-binding domain superfamily/Winged helix DNA-binding domain"/>
    <property type="match status" value="2"/>
</dbReference>
<keyword evidence="4 5" id="KW-0963">Cytoplasm</keyword>
<evidence type="ECO:0000313" key="10">
    <source>
        <dbReference type="Proteomes" id="UP000184436"/>
    </source>
</evidence>
<dbReference type="Pfam" id="PF21982">
    <property type="entry name" value="RecX_HTH1"/>
    <property type="match status" value="1"/>
</dbReference>
<dbReference type="InterPro" id="IPR053925">
    <property type="entry name" value="RecX_HTH_3rd"/>
</dbReference>
<reference evidence="9 10" key="1">
    <citation type="submission" date="2016-11" db="EMBL/GenBank/DDBJ databases">
        <authorList>
            <person name="Jaros S."/>
            <person name="Januszkiewicz K."/>
            <person name="Wedrychowicz H."/>
        </authorList>
    </citation>
    <scope>NUCLEOTIDE SEQUENCE [LARGE SCALE GENOMIC DNA]</scope>
    <source>
        <strain evidence="9 10">DSM 26883</strain>
    </source>
</reference>
<dbReference type="InterPro" id="IPR036388">
    <property type="entry name" value="WH-like_DNA-bd_sf"/>
</dbReference>
<evidence type="ECO:0000256" key="5">
    <source>
        <dbReference type="HAMAP-Rule" id="MF_01114"/>
    </source>
</evidence>
<evidence type="ECO:0000313" key="9">
    <source>
        <dbReference type="EMBL" id="SHE55522.1"/>
    </source>
</evidence>
<evidence type="ECO:0000259" key="7">
    <source>
        <dbReference type="Pfam" id="PF21981"/>
    </source>
</evidence>
<protein>
    <recommendedName>
        <fullName evidence="3 5">Regulatory protein RecX</fullName>
    </recommendedName>
</protein>
<evidence type="ECO:0000256" key="3">
    <source>
        <dbReference type="ARBA" id="ARBA00018111"/>
    </source>
</evidence>
<dbReference type="STRING" id="871325.SAMN05444349_103130"/>
<proteinExistence type="inferred from homology"/>
<comment type="subcellular location">
    <subcellularLocation>
        <location evidence="1 5">Cytoplasm</location>
    </subcellularLocation>
</comment>
<dbReference type="PANTHER" id="PTHR33602">
    <property type="entry name" value="REGULATORY PROTEIN RECX FAMILY PROTEIN"/>
    <property type="match status" value="1"/>
</dbReference>
<accession>A0A1M4UFF6</accession>
<dbReference type="Pfam" id="PF02631">
    <property type="entry name" value="RecX_HTH2"/>
    <property type="match status" value="1"/>
</dbReference>
<dbReference type="InterPro" id="IPR003783">
    <property type="entry name" value="Regulatory_RecX"/>
</dbReference>
<dbReference type="RefSeq" id="WP_025073921.1">
    <property type="nucleotide sequence ID" value="NZ_FQVD01000003.1"/>
</dbReference>
<gene>
    <name evidence="5" type="primary">recX</name>
    <name evidence="9" type="ORF">SAMN05444349_103130</name>
</gene>
<keyword evidence="10" id="KW-1185">Reference proteome</keyword>
<sequence>MSAQITEEEALNKVASYCSSAEHCRAEINDKLQRWGIAYEAIARILSQLETEKYIDDERYCRAFVKDKFRFAKWGKVKIAQGLYMKKIPSDTAWRYLNEIDEEEYLSILKGLLASKRKSIHAQNEYELNQKLIRFAISRGFEIKDIKRCIEVSEEDAYEE</sequence>
<evidence type="ECO:0000256" key="4">
    <source>
        <dbReference type="ARBA" id="ARBA00022490"/>
    </source>
</evidence>
<evidence type="ECO:0000259" key="8">
    <source>
        <dbReference type="Pfam" id="PF21982"/>
    </source>
</evidence>
<evidence type="ECO:0000256" key="2">
    <source>
        <dbReference type="ARBA" id="ARBA00009695"/>
    </source>
</evidence>
<dbReference type="GO" id="GO:0006282">
    <property type="term" value="P:regulation of DNA repair"/>
    <property type="evidence" value="ECO:0007669"/>
    <property type="project" value="UniProtKB-UniRule"/>
</dbReference>
<dbReference type="InterPro" id="IPR053924">
    <property type="entry name" value="RecX_HTH_2nd"/>
</dbReference>
<dbReference type="AlphaFoldDB" id="A0A1M4UFF6"/>
<dbReference type="InterPro" id="IPR053926">
    <property type="entry name" value="RecX_HTH_1st"/>
</dbReference>
<feature type="domain" description="RecX first three-helical" evidence="8">
    <location>
        <begin position="10"/>
        <end position="49"/>
    </location>
</feature>
<organism evidence="9 10">
    <name type="scientific">Bacteroides faecichinchillae</name>
    <dbReference type="NCBI Taxonomy" id="871325"/>
    <lineage>
        <taxon>Bacteria</taxon>
        <taxon>Pseudomonadati</taxon>
        <taxon>Bacteroidota</taxon>
        <taxon>Bacteroidia</taxon>
        <taxon>Bacteroidales</taxon>
        <taxon>Bacteroidaceae</taxon>
        <taxon>Bacteroides</taxon>
    </lineage>
</organism>
<dbReference type="Pfam" id="PF21981">
    <property type="entry name" value="RecX_HTH3"/>
    <property type="match status" value="1"/>
</dbReference>
<dbReference type="HAMAP" id="MF_01114">
    <property type="entry name" value="RecX"/>
    <property type="match status" value="1"/>
</dbReference>
<evidence type="ECO:0000259" key="6">
    <source>
        <dbReference type="Pfam" id="PF02631"/>
    </source>
</evidence>
<name>A0A1M4UFF6_9BACE</name>
<dbReference type="OrthoDB" id="1523826at2"/>
<dbReference type="PANTHER" id="PTHR33602:SF1">
    <property type="entry name" value="REGULATORY PROTEIN RECX FAMILY PROTEIN"/>
    <property type="match status" value="1"/>
</dbReference>
<dbReference type="GO" id="GO:0005737">
    <property type="term" value="C:cytoplasm"/>
    <property type="evidence" value="ECO:0007669"/>
    <property type="project" value="UniProtKB-SubCell"/>
</dbReference>
<comment type="similarity">
    <text evidence="2 5">Belongs to the RecX family.</text>
</comment>
<comment type="function">
    <text evidence="5">Modulates RecA activity.</text>
</comment>
<dbReference type="Proteomes" id="UP000184436">
    <property type="component" value="Unassembled WGS sequence"/>
</dbReference>